<sequence>MNKTNLISLHGGHSGQYCNHARDLLEDIIQRYIELGFTTVGITEHIPPLNDIFLYPDEKALHLTTADLYQQFEAYFNHLTALKKKYKQKINIFVGMETETYTGYADHIKELILTFQPDYIVGSVHHVNDICFDYSKEDYEKIVSMCGSHDAMYEKYFDLQYDMIKTLKPFVVGHFDLIRIYDKDYKKRILMPAVDKKIKRNLKLIKSLNLVLDFNLRPLAKGKKEPYITESILKTAKKMGIRLVPGDDSHGVNEAGLHVDMAIHRLKKMGFDTKWPDPVLVT</sequence>
<evidence type="ECO:0000313" key="11">
    <source>
        <dbReference type="Proteomes" id="UP000199608"/>
    </source>
</evidence>
<dbReference type="InterPro" id="IPR016195">
    <property type="entry name" value="Pol/histidinol_Pase-like"/>
</dbReference>
<dbReference type="Gene3D" id="3.20.20.140">
    <property type="entry name" value="Metal-dependent hydrolases"/>
    <property type="match status" value="1"/>
</dbReference>
<feature type="domain" description="PHP" evidence="9">
    <location>
        <begin position="13"/>
        <end position="215"/>
    </location>
</feature>
<dbReference type="SUPFAM" id="SSF89550">
    <property type="entry name" value="PHP domain-like"/>
    <property type="match status" value="1"/>
</dbReference>
<dbReference type="NCBIfam" id="NF005996">
    <property type="entry name" value="PRK08123.1"/>
    <property type="match status" value="1"/>
</dbReference>
<reference evidence="11" key="1">
    <citation type="submission" date="2016-10" db="EMBL/GenBank/DDBJ databases">
        <authorList>
            <person name="Varghese N."/>
            <person name="Submissions S."/>
        </authorList>
    </citation>
    <scope>NUCLEOTIDE SEQUENCE [LARGE SCALE GENOMIC DNA]</scope>
    <source>
        <strain evidence="11">DSM 3384</strain>
    </source>
</reference>
<dbReference type="EMBL" id="FNLL01000001">
    <property type="protein sequence ID" value="SDT83900.1"/>
    <property type="molecule type" value="Genomic_DNA"/>
</dbReference>
<gene>
    <name evidence="10" type="ORF">SAMN04487931_10155</name>
</gene>
<dbReference type="GO" id="GO:0004401">
    <property type="term" value="F:histidinol-phosphatase activity"/>
    <property type="evidence" value="ECO:0007669"/>
    <property type="project" value="UniProtKB-UniRule"/>
</dbReference>
<dbReference type="InterPro" id="IPR004013">
    <property type="entry name" value="PHP_dom"/>
</dbReference>
<dbReference type="AlphaFoldDB" id="A0A1H2DLW6"/>
<evidence type="ECO:0000259" key="9">
    <source>
        <dbReference type="Pfam" id="PF02811"/>
    </source>
</evidence>
<keyword evidence="11" id="KW-1185">Reference proteome</keyword>
<evidence type="ECO:0000256" key="6">
    <source>
        <dbReference type="ARBA" id="ARBA00023102"/>
    </source>
</evidence>
<evidence type="ECO:0000256" key="5">
    <source>
        <dbReference type="ARBA" id="ARBA00022801"/>
    </source>
</evidence>
<dbReference type="Proteomes" id="UP000199608">
    <property type="component" value="Unassembled WGS sequence"/>
</dbReference>
<dbReference type="GO" id="GO:0000105">
    <property type="term" value="P:L-histidine biosynthetic process"/>
    <property type="evidence" value="ECO:0007669"/>
    <property type="project" value="UniProtKB-UniRule"/>
</dbReference>
<dbReference type="PANTHER" id="PTHR21039:SF0">
    <property type="entry name" value="HISTIDINOL-PHOSPHATASE"/>
    <property type="match status" value="1"/>
</dbReference>
<evidence type="ECO:0000256" key="2">
    <source>
        <dbReference type="ARBA" id="ARBA00009152"/>
    </source>
</evidence>
<comment type="similarity">
    <text evidence="2 8">Belongs to the PHP hydrolase family. HisK subfamily.</text>
</comment>
<accession>A0A1H2DLW6</accession>
<comment type="pathway">
    <text evidence="1 8">Amino-acid biosynthesis; L-histidine biosynthesis; L-histidine from 5-phospho-alpha-D-ribose 1-diphosphate: step 8/9.</text>
</comment>
<protein>
    <recommendedName>
        <fullName evidence="3 8">Histidinol-phosphatase</fullName>
        <shortName evidence="8">HolPase</shortName>
        <ecNumber evidence="3 8">3.1.3.15</ecNumber>
    </recommendedName>
</protein>
<organism evidence="10 11">
    <name type="scientific">Desulfobacula phenolica</name>
    <dbReference type="NCBI Taxonomy" id="90732"/>
    <lineage>
        <taxon>Bacteria</taxon>
        <taxon>Pseudomonadati</taxon>
        <taxon>Thermodesulfobacteriota</taxon>
        <taxon>Desulfobacteria</taxon>
        <taxon>Desulfobacterales</taxon>
        <taxon>Desulfobacteraceae</taxon>
        <taxon>Desulfobacula</taxon>
    </lineage>
</organism>
<comment type="catalytic activity">
    <reaction evidence="7 8">
        <text>L-histidinol phosphate + H2O = L-histidinol + phosphate</text>
        <dbReference type="Rhea" id="RHEA:14465"/>
        <dbReference type="ChEBI" id="CHEBI:15377"/>
        <dbReference type="ChEBI" id="CHEBI:43474"/>
        <dbReference type="ChEBI" id="CHEBI:57699"/>
        <dbReference type="ChEBI" id="CHEBI:57980"/>
        <dbReference type="EC" id="3.1.3.15"/>
    </reaction>
</comment>
<dbReference type="CDD" id="cd12110">
    <property type="entry name" value="PHP_HisPPase_Hisj_like"/>
    <property type="match status" value="1"/>
</dbReference>
<dbReference type="GO" id="GO:0005737">
    <property type="term" value="C:cytoplasm"/>
    <property type="evidence" value="ECO:0007669"/>
    <property type="project" value="TreeGrafter"/>
</dbReference>
<keyword evidence="4 8" id="KW-0028">Amino-acid biosynthesis</keyword>
<name>A0A1H2DLW6_9BACT</name>
<keyword evidence="6 8" id="KW-0368">Histidine biosynthesis</keyword>
<dbReference type="InterPro" id="IPR010140">
    <property type="entry name" value="Histidinol_P_phosphatase_HisJ"/>
</dbReference>
<evidence type="ECO:0000256" key="4">
    <source>
        <dbReference type="ARBA" id="ARBA00022605"/>
    </source>
</evidence>
<evidence type="ECO:0000256" key="3">
    <source>
        <dbReference type="ARBA" id="ARBA00013085"/>
    </source>
</evidence>
<dbReference type="RefSeq" id="WP_092229348.1">
    <property type="nucleotide sequence ID" value="NZ_FNLL01000001.1"/>
</dbReference>
<keyword evidence="5 8" id="KW-0378">Hydrolase</keyword>
<dbReference type="NCBIfam" id="TIGR01856">
    <property type="entry name" value="hisJ_fam"/>
    <property type="match status" value="1"/>
</dbReference>
<proteinExistence type="inferred from homology"/>
<evidence type="ECO:0000256" key="8">
    <source>
        <dbReference type="RuleBase" id="RU366003"/>
    </source>
</evidence>
<evidence type="ECO:0000313" key="10">
    <source>
        <dbReference type="EMBL" id="SDT83900.1"/>
    </source>
</evidence>
<evidence type="ECO:0000256" key="1">
    <source>
        <dbReference type="ARBA" id="ARBA00004970"/>
    </source>
</evidence>
<evidence type="ECO:0000256" key="7">
    <source>
        <dbReference type="ARBA" id="ARBA00049158"/>
    </source>
</evidence>
<dbReference type="Pfam" id="PF02811">
    <property type="entry name" value="PHP"/>
    <property type="match status" value="1"/>
</dbReference>
<dbReference type="PANTHER" id="PTHR21039">
    <property type="entry name" value="HISTIDINOL PHOSPHATASE-RELATED"/>
    <property type="match status" value="1"/>
</dbReference>
<dbReference type="UniPathway" id="UPA00031">
    <property type="reaction ID" value="UER00013"/>
</dbReference>
<dbReference type="EC" id="3.1.3.15" evidence="3 8"/>